<proteinExistence type="predicted"/>
<reference evidence="2 3" key="1">
    <citation type="journal article" date="2022" name="Nat. Ecol. Evol.">
        <title>A masculinizing supergene underlies an exaggerated male reproductive morph in a spider.</title>
        <authorList>
            <person name="Hendrickx F."/>
            <person name="De Corte Z."/>
            <person name="Sonet G."/>
            <person name="Van Belleghem S.M."/>
            <person name="Kostlbacher S."/>
            <person name="Vangestel C."/>
        </authorList>
    </citation>
    <scope>NUCLEOTIDE SEQUENCE [LARGE SCALE GENOMIC DNA]</scope>
    <source>
        <strain evidence="2">W744_W776</strain>
    </source>
</reference>
<comment type="caution">
    <text evidence="2">The sequence shown here is derived from an EMBL/GenBank/DDBJ whole genome shotgun (WGS) entry which is preliminary data.</text>
</comment>
<feature type="region of interest" description="Disordered" evidence="1">
    <location>
        <begin position="1"/>
        <end position="24"/>
    </location>
</feature>
<dbReference type="Proteomes" id="UP000827092">
    <property type="component" value="Unassembled WGS sequence"/>
</dbReference>
<feature type="compositionally biased region" description="Basic residues" evidence="1">
    <location>
        <begin position="122"/>
        <end position="134"/>
    </location>
</feature>
<protein>
    <submittedName>
        <fullName evidence="2">Uncharacterized protein</fullName>
    </submittedName>
</protein>
<evidence type="ECO:0000313" key="2">
    <source>
        <dbReference type="EMBL" id="KAG8188718.1"/>
    </source>
</evidence>
<sequence length="152" mass="17027">MEGPELKPNLESSQGLFGMDNSQPPRTTWRGFSFRIVQLSNPETSEKCRILTSGYYSICLPRSDKKKSSPQSIKELEIVLMRDQAGVGRHSFPHLPLQSPIINPTAAAFKNQPPNPHQSSATKRHPHPIQKRSHPPYNPLNPGNAKLPVELF</sequence>
<keyword evidence="3" id="KW-1185">Reference proteome</keyword>
<evidence type="ECO:0000256" key="1">
    <source>
        <dbReference type="SAM" id="MobiDB-lite"/>
    </source>
</evidence>
<feature type="region of interest" description="Disordered" evidence="1">
    <location>
        <begin position="90"/>
        <end position="152"/>
    </location>
</feature>
<organism evidence="2 3">
    <name type="scientific">Oedothorax gibbosus</name>
    <dbReference type="NCBI Taxonomy" id="931172"/>
    <lineage>
        <taxon>Eukaryota</taxon>
        <taxon>Metazoa</taxon>
        <taxon>Ecdysozoa</taxon>
        <taxon>Arthropoda</taxon>
        <taxon>Chelicerata</taxon>
        <taxon>Arachnida</taxon>
        <taxon>Araneae</taxon>
        <taxon>Araneomorphae</taxon>
        <taxon>Entelegynae</taxon>
        <taxon>Araneoidea</taxon>
        <taxon>Linyphiidae</taxon>
        <taxon>Erigoninae</taxon>
        <taxon>Oedothorax</taxon>
    </lineage>
</organism>
<dbReference type="AlphaFoldDB" id="A0AAV6UY04"/>
<name>A0AAV6UY04_9ARAC</name>
<evidence type="ECO:0000313" key="3">
    <source>
        <dbReference type="Proteomes" id="UP000827092"/>
    </source>
</evidence>
<dbReference type="EMBL" id="JAFNEN010000232">
    <property type="protein sequence ID" value="KAG8188718.1"/>
    <property type="molecule type" value="Genomic_DNA"/>
</dbReference>
<gene>
    <name evidence="2" type="ORF">JTE90_023063</name>
</gene>
<feature type="compositionally biased region" description="Polar residues" evidence="1">
    <location>
        <begin position="10"/>
        <end position="24"/>
    </location>
</feature>
<accession>A0AAV6UY04</accession>